<dbReference type="PANTHER" id="PTHR46663:SF2">
    <property type="entry name" value="GGDEF DOMAIN-CONTAINING PROTEIN"/>
    <property type="match status" value="1"/>
</dbReference>
<dbReference type="Pfam" id="PF00990">
    <property type="entry name" value="GGDEF"/>
    <property type="match status" value="1"/>
</dbReference>
<reference evidence="3" key="1">
    <citation type="submission" date="2007-05" db="EMBL/GenBank/DDBJ databases">
        <title>Complete sequence of Thermotoga petrophila RKU-1.</title>
        <authorList>
            <consortium name="US DOE Joint Genome Institute"/>
            <person name="Copeland A."/>
            <person name="Lucas S."/>
            <person name="Lapidus A."/>
            <person name="Barry K."/>
            <person name="Glavina del Rio T."/>
            <person name="Dalin E."/>
            <person name="Tice H."/>
            <person name="Pitluck S."/>
            <person name="Sims D."/>
            <person name="Brettin T."/>
            <person name="Bruce D."/>
            <person name="Detter J.C."/>
            <person name="Han C."/>
            <person name="Tapia R."/>
            <person name="Schmutz J."/>
            <person name="Larimer F."/>
            <person name="Land M."/>
            <person name="Hauser L."/>
            <person name="Kyrpides N."/>
            <person name="Mikhailova N."/>
            <person name="Nelson K."/>
            <person name="Gogarten J.P."/>
            <person name="Noll K."/>
            <person name="Richardson P."/>
        </authorList>
    </citation>
    <scope>NUCLEOTIDE SEQUENCE [LARGE SCALE GENOMIC DNA]</scope>
    <source>
        <strain evidence="3">ATCC BAA-488 / DSM 13995 / JCM 10881 / RKU-1</strain>
    </source>
</reference>
<dbReference type="CDD" id="cd01949">
    <property type="entry name" value="GGDEF"/>
    <property type="match status" value="1"/>
</dbReference>
<name>A5INK6_THEP1</name>
<feature type="domain" description="GGDEF" evidence="1">
    <location>
        <begin position="84"/>
        <end position="215"/>
    </location>
</feature>
<evidence type="ECO:0000313" key="2">
    <source>
        <dbReference type="EMBL" id="ABQ47779.1"/>
    </source>
</evidence>
<dbReference type="STRING" id="390874.Tpet_1779"/>
<dbReference type="InterPro" id="IPR052163">
    <property type="entry name" value="DGC-Regulatory_Protein"/>
</dbReference>
<dbReference type="KEGG" id="tpt:Tpet_1779"/>
<proteinExistence type="predicted"/>
<dbReference type="NCBIfam" id="TIGR00254">
    <property type="entry name" value="GGDEF"/>
    <property type="match status" value="1"/>
</dbReference>
<dbReference type="AlphaFoldDB" id="A5INK6"/>
<dbReference type="FunFam" id="3.30.70.270:FF:000001">
    <property type="entry name" value="Diguanylate cyclase domain protein"/>
    <property type="match status" value="1"/>
</dbReference>
<dbReference type="InterPro" id="IPR000160">
    <property type="entry name" value="GGDEF_dom"/>
</dbReference>
<dbReference type="eggNOG" id="COG2199">
    <property type="taxonomic scope" value="Bacteria"/>
</dbReference>
<evidence type="ECO:0000313" key="3">
    <source>
        <dbReference type="Proteomes" id="UP000006558"/>
    </source>
</evidence>
<dbReference type="SUPFAM" id="SSF55073">
    <property type="entry name" value="Nucleotide cyclase"/>
    <property type="match status" value="1"/>
</dbReference>
<dbReference type="Proteomes" id="UP000006558">
    <property type="component" value="Chromosome"/>
</dbReference>
<protein>
    <submittedName>
        <fullName evidence="2">Diguanylate cyclase</fullName>
    </submittedName>
</protein>
<dbReference type="PROSITE" id="PS50887">
    <property type="entry name" value="GGDEF"/>
    <property type="match status" value="1"/>
</dbReference>
<dbReference type="PANTHER" id="PTHR46663">
    <property type="entry name" value="DIGUANYLATE CYCLASE DGCT-RELATED"/>
    <property type="match status" value="1"/>
</dbReference>
<gene>
    <name evidence="2" type="ordered locus">Tpet_1779</name>
</gene>
<dbReference type="EMBL" id="CP000702">
    <property type="protein sequence ID" value="ABQ47779.1"/>
    <property type="molecule type" value="Genomic_DNA"/>
</dbReference>
<dbReference type="HOGENOM" id="CLU_000445_11_16_0"/>
<organism evidence="2 3">
    <name type="scientific">Thermotoga petrophila (strain ATCC BAA-488 / DSM 13995 / JCM 10881 / RKU-1)</name>
    <dbReference type="NCBI Taxonomy" id="390874"/>
    <lineage>
        <taxon>Bacteria</taxon>
        <taxon>Thermotogati</taxon>
        <taxon>Thermotogota</taxon>
        <taxon>Thermotogae</taxon>
        <taxon>Thermotogales</taxon>
        <taxon>Thermotogaceae</taxon>
        <taxon>Thermotoga</taxon>
    </lineage>
</organism>
<dbReference type="SMART" id="SM00267">
    <property type="entry name" value="GGDEF"/>
    <property type="match status" value="1"/>
</dbReference>
<dbReference type="InterPro" id="IPR043128">
    <property type="entry name" value="Rev_trsase/Diguanyl_cyclase"/>
</dbReference>
<dbReference type="InterPro" id="IPR029787">
    <property type="entry name" value="Nucleotide_cyclase"/>
</dbReference>
<accession>A5INK6</accession>
<dbReference type="Gene3D" id="3.30.70.270">
    <property type="match status" value="1"/>
</dbReference>
<reference evidence="2 3" key="2">
    <citation type="journal article" date="2009" name="Proc. Natl. Acad. Sci. U.S.A.">
        <title>On the chimeric nature, thermophilic origin, and phylogenetic placement of the Thermotogales.</title>
        <authorList>
            <person name="Zhaxybayeva O."/>
            <person name="Swithers K.S."/>
            <person name="Lapierre P."/>
            <person name="Fournier G.P."/>
            <person name="Bickhart D.M."/>
            <person name="DeBoy R.T."/>
            <person name="Nelson K.E."/>
            <person name="Nesbo C.L."/>
            <person name="Doolittle W.F."/>
            <person name="Gogarten J.P."/>
            <person name="Noll K.M."/>
        </authorList>
    </citation>
    <scope>NUCLEOTIDE SEQUENCE [LARGE SCALE GENOMIC DNA]</scope>
    <source>
        <strain evidence="3">ATCC BAA-488 / DSM 13995 / JCM 10881 / RKU-1</strain>
    </source>
</reference>
<sequence length="215" mass="25023">MVLFNLDNFESEDAFNEVSLELVRLFATYTKILFERLKVEEELAEKTRLLEVFSYYDPLTGLPNRRLMEELSKKLLALAKREGKEIAVVFLDLSGFKKINDTFGHEAGDQILKEVSTRLKRVLRENDVIARFGGDEFVFIIYDCGKDCIETVLRRILNSLEKPLDIEGQKVQISGNFGVAFYPKDGEEFNNLLRKADFAMYLAKRNKEHVRFYEE</sequence>
<evidence type="ECO:0000259" key="1">
    <source>
        <dbReference type="PROSITE" id="PS50887"/>
    </source>
</evidence>